<dbReference type="InterPro" id="IPR036291">
    <property type="entry name" value="NAD(P)-bd_dom_sf"/>
</dbReference>
<dbReference type="InterPro" id="IPR020904">
    <property type="entry name" value="Sc_DH/Rdtase_CS"/>
</dbReference>
<accession>A0A1N6EHC8</accession>
<dbReference type="Pfam" id="PF13561">
    <property type="entry name" value="adh_short_C2"/>
    <property type="match status" value="1"/>
</dbReference>
<evidence type="ECO:0000256" key="1">
    <source>
        <dbReference type="ARBA" id="ARBA00006484"/>
    </source>
</evidence>
<dbReference type="SMART" id="SM00822">
    <property type="entry name" value="PKS_KR"/>
    <property type="match status" value="1"/>
</dbReference>
<dbReference type="InterPro" id="IPR002347">
    <property type="entry name" value="SDR_fam"/>
</dbReference>
<proteinExistence type="inferred from homology"/>
<dbReference type="OrthoDB" id="9803333at2"/>
<keyword evidence="5" id="KW-1185">Reference proteome</keyword>
<dbReference type="STRING" id="1123272.SAMN02745824_1919"/>
<dbReference type="GO" id="GO:0016491">
    <property type="term" value="F:oxidoreductase activity"/>
    <property type="evidence" value="ECO:0007669"/>
    <property type="project" value="UniProtKB-KW"/>
</dbReference>
<evidence type="ECO:0000256" key="2">
    <source>
        <dbReference type="ARBA" id="ARBA00023002"/>
    </source>
</evidence>
<organism evidence="4 5">
    <name type="scientific">Parasphingorhabdus marina DSM 22363</name>
    <dbReference type="NCBI Taxonomy" id="1123272"/>
    <lineage>
        <taxon>Bacteria</taxon>
        <taxon>Pseudomonadati</taxon>
        <taxon>Pseudomonadota</taxon>
        <taxon>Alphaproteobacteria</taxon>
        <taxon>Sphingomonadales</taxon>
        <taxon>Sphingomonadaceae</taxon>
        <taxon>Parasphingorhabdus</taxon>
    </lineage>
</organism>
<comment type="similarity">
    <text evidence="1">Belongs to the short-chain dehydrogenases/reductases (SDR) family.</text>
</comment>
<dbReference type="SUPFAM" id="SSF51735">
    <property type="entry name" value="NAD(P)-binding Rossmann-fold domains"/>
    <property type="match status" value="1"/>
</dbReference>
<reference evidence="5" key="1">
    <citation type="submission" date="2016-11" db="EMBL/GenBank/DDBJ databases">
        <authorList>
            <person name="Varghese N."/>
            <person name="Submissions S."/>
        </authorList>
    </citation>
    <scope>NUCLEOTIDE SEQUENCE [LARGE SCALE GENOMIC DNA]</scope>
    <source>
        <strain evidence="5">DSM 22363</strain>
    </source>
</reference>
<dbReference type="PRINTS" id="PR00081">
    <property type="entry name" value="GDHRDH"/>
</dbReference>
<dbReference type="FunFam" id="3.40.50.720:FF:000084">
    <property type="entry name" value="Short-chain dehydrogenase reductase"/>
    <property type="match status" value="1"/>
</dbReference>
<name>A0A1N6EHC8_9SPHN</name>
<dbReference type="PANTHER" id="PTHR43639:SF1">
    <property type="entry name" value="SHORT-CHAIN DEHYDROGENASE_REDUCTASE FAMILY PROTEIN"/>
    <property type="match status" value="1"/>
</dbReference>
<dbReference type="EMBL" id="FSQW01000002">
    <property type="protein sequence ID" value="SIN82429.1"/>
    <property type="molecule type" value="Genomic_DNA"/>
</dbReference>
<protein>
    <submittedName>
        <fullName evidence="4">3-oxoacyl-[acyl-carrier protein] reductase</fullName>
    </submittedName>
</protein>
<dbReference type="InterPro" id="IPR057326">
    <property type="entry name" value="KR_dom"/>
</dbReference>
<dbReference type="AlphaFoldDB" id="A0A1N6EHC8"/>
<dbReference type="CDD" id="cd05233">
    <property type="entry name" value="SDR_c"/>
    <property type="match status" value="1"/>
</dbReference>
<keyword evidence="2" id="KW-0560">Oxidoreductase</keyword>
<evidence type="ECO:0000313" key="5">
    <source>
        <dbReference type="Proteomes" id="UP000185192"/>
    </source>
</evidence>
<dbReference type="PROSITE" id="PS00061">
    <property type="entry name" value="ADH_SHORT"/>
    <property type="match status" value="1"/>
</dbReference>
<gene>
    <name evidence="4" type="ORF">SAMN02745824_1919</name>
</gene>
<dbReference type="NCBIfam" id="NF005559">
    <property type="entry name" value="PRK07231.1"/>
    <property type="match status" value="1"/>
</dbReference>
<dbReference type="PRINTS" id="PR00080">
    <property type="entry name" value="SDRFAMILY"/>
</dbReference>
<dbReference type="RefSeq" id="WP_074205038.1">
    <property type="nucleotide sequence ID" value="NZ_FSQW01000002.1"/>
</dbReference>
<dbReference type="Proteomes" id="UP000185192">
    <property type="component" value="Unassembled WGS sequence"/>
</dbReference>
<dbReference type="Gene3D" id="3.40.50.720">
    <property type="entry name" value="NAD(P)-binding Rossmann-like Domain"/>
    <property type="match status" value="1"/>
</dbReference>
<evidence type="ECO:0000259" key="3">
    <source>
        <dbReference type="SMART" id="SM00822"/>
    </source>
</evidence>
<sequence>MTRLKDKVAIVTGGSRDIGRAVSVKLAAEGARVVVNYCNNEAAANDTLAEIEAAGGTAISCKGDMTKPEDVDGLVAAAQAAFGDTIDILVNVTGGLVERKGLDEMDMEFFEHVMRLNVTSTFLATKAVAPHMKEGGSIVNFASLAGRDGGGPGAAAYATSKGAVMTFTRAMAKDLGPKGIRCNSLCPGMIATSFHDTFTADAVRENVANSTPLRRQGMATETADATVYLASDEASFITGTNIDINGGLFFS</sequence>
<feature type="domain" description="Ketoreductase" evidence="3">
    <location>
        <begin position="7"/>
        <end position="206"/>
    </location>
</feature>
<evidence type="ECO:0000313" key="4">
    <source>
        <dbReference type="EMBL" id="SIN82429.1"/>
    </source>
</evidence>
<dbReference type="PANTHER" id="PTHR43639">
    <property type="entry name" value="OXIDOREDUCTASE, SHORT-CHAIN DEHYDROGENASE/REDUCTASE FAMILY (AFU_ORTHOLOGUE AFUA_5G02870)"/>
    <property type="match status" value="1"/>
</dbReference>